<feature type="domain" description="Amidohydrolase-related" evidence="2">
    <location>
        <begin position="23"/>
        <end position="302"/>
    </location>
</feature>
<evidence type="ECO:0000313" key="3">
    <source>
        <dbReference type="EMBL" id="HJB09711.1"/>
    </source>
</evidence>
<dbReference type="AlphaFoldDB" id="A0A9D2RNM7"/>
<comment type="similarity">
    <text evidence="1">Belongs to the metallo-dependent hydrolases superfamily.</text>
</comment>
<dbReference type="GO" id="GO:0016787">
    <property type="term" value="F:hydrolase activity"/>
    <property type="evidence" value="ECO:0007669"/>
    <property type="project" value="InterPro"/>
</dbReference>
<dbReference type="PANTHER" id="PTHR43569:SF2">
    <property type="entry name" value="AMIDOHYDROLASE-RELATED DOMAIN-CONTAINING PROTEIN"/>
    <property type="match status" value="1"/>
</dbReference>
<dbReference type="InterPro" id="IPR032466">
    <property type="entry name" value="Metal_Hydrolase"/>
</dbReference>
<accession>A0A9D2RNM7</accession>
<dbReference type="Proteomes" id="UP000823823">
    <property type="component" value="Unassembled WGS sequence"/>
</dbReference>
<name>A0A9D2RNM7_9MICO</name>
<evidence type="ECO:0000259" key="2">
    <source>
        <dbReference type="Pfam" id="PF04909"/>
    </source>
</evidence>
<dbReference type="SUPFAM" id="SSF51556">
    <property type="entry name" value="Metallo-dependent hydrolases"/>
    <property type="match status" value="1"/>
</dbReference>
<organism evidence="3 4">
    <name type="scientific">Candidatus Brachybacterium merdavium</name>
    <dbReference type="NCBI Taxonomy" id="2838513"/>
    <lineage>
        <taxon>Bacteria</taxon>
        <taxon>Bacillati</taxon>
        <taxon>Actinomycetota</taxon>
        <taxon>Actinomycetes</taxon>
        <taxon>Micrococcales</taxon>
        <taxon>Dermabacteraceae</taxon>
        <taxon>Brachybacterium</taxon>
    </lineage>
</organism>
<reference evidence="3" key="1">
    <citation type="journal article" date="2021" name="PeerJ">
        <title>Extensive microbial diversity within the chicken gut microbiome revealed by metagenomics and culture.</title>
        <authorList>
            <person name="Gilroy R."/>
            <person name="Ravi A."/>
            <person name="Getino M."/>
            <person name="Pursley I."/>
            <person name="Horton D.L."/>
            <person name="Alikhan N.F."/>
            <person name="Baker D."/>
            <person name="Gharbi K."/>
            <person name="Hall N."/>
            <person name="Watson M."/>
            <person name="Adriaenssens E.M."/>
            <person name="Foster-Nyarko E."/>
            <person name="Jarju S."/>
            <person name="Secka A."/>
            <person name="Antonio M."/>
            <person name="Oren A."/>
            <person name="Chaudhuri R.R."/>
            <person name="La Ragione R."/>
            <person name="Hildebrand F."/>
            <person name="Pallen M.J."/>
        </authorList>
    </citation>
    <scope>NUCLEOTIDE SEQUENCE</scope>
    <source>
        <strain evidence="3">ChiHjej13B12-24818</strain>
    </source>
</reference>
<gene>
    <name evidence="3" type="ORF">H9786_04135</name>
</gene>
<dbReference type="Gene3D" id="3.20.20.140">
    <property type="entry name" value="Metal-dependent hydrolases"/>
    <property type="match status" value="1"/>
</dbReference>
<dbReference type="PANTHER" id="PTHR43569">
    <property type="entry name" value="AMIDOHYDROLASE"/>
    <property type="match status" value="1"/>
</dbReference>
<protein>
    <submittedName>
        <fullName evidence="3">Amidohydrolase family protein</fullName>
    </submittedName>
</protein>
<sequence length="307" mass="33178">MAESTGRTSGEADPAGRALPVTDAHLHLWDLGGGGYAWLSGAPERLRHDARWEDTADVHAELGVRRVILVQADDTLADTCALQERAAGIEAEPSPVDRADVVAWLPLDDPDATVEILQDPARSRRVVGARHLVHDDPDPGFLDRPTVRASLSVLAERGLALDVPDAFPRHLAQAARVAEDVEDLTVVLDHLGKPPLGDEPGMDRWEGQLRAFAARPRTVAKLSGLSTSGTGYQDAAELRRAVELALEAFGPHRLLFGSDWPIAPRPFDLRSGTDALLTLLAELPDSERAQILSGTAERIYRRPGEVA</sequence>
<reference evidence="3" key="2">
    <citation type="submission" date="2021-04" db="EMBL/GenBank/DDBJ databases">
        <authorList>
            <person name="Gilroy R."/>
        </authorList>
    </citation>
    <scope>NUCLEOTIDE SEQUENCE</scope>
    <source>
        <strain evidence="3">ChiHjej13B12-24818</strain>
    </source>
</reference>
<evidence type="ECO:0000313" key="4">
    <source>
        <dbReference type="Proteomes" id="UP000823823"/>
    </source>
</evidence>
<dbReference type="EMBL" id="DWZH01000032">
    <property type="protein sequence ID" value="HJB09711.1"/>
    <property type="molecule type" value="Genomic_DNA"/>
</dbReference>
<dbReference type="InterPro" id="IPR006680">
    <property type="entry name" value="Amidohydro-rel"/>
</dbReference>
<proteinExistence type="inferred from homology"/>
<dbReference type="InterPro" id="IPR052350">
    <property type="entry name" value="Metallo-dep_Lactonases"/>
</dbReference>
<comment type="caution">
    <text evidence="3">The sequence shown here is derived from an EMBL/GenBank/DDBJ whole genome shotgun (WGS) entry which is preliminary data.</text>
</comment>
<dbReference type="Pfam" id="PF04909">
    <property type="entry name" value="Amidohydro_2"/>
    <property type="match status" value="1"/>
</dbReference>
<evidence type="ECO:0000256" key="1">
    <source>
        <dbReference type="ARBA" id="ARBA00038310"/>
    </source>
</evidence>